<protein>
    <submittedName>
        <fullName evidence="9">Ferredoxin--nitrite reductase NasD</fullName>
        <ecNumber evidence="9">1.7.7.1</ecNumber>
    </submittedName>
</protein>
<feature type="domain" description="Nitrite/sulphite reductase 4Fe-4S" evidence="7">
    <location>
        <begin position="109"/>
        <end position="260"/>
    </location>
</feature>
<dbReference type="GO" id="GO:0048307">
    <property type="term" value="F:ferredoxin-nitrite reductase activity"/>
    <property type="evidence" value="ECO:0007669"/>
    <property type="project" value="UniProtKB-EC"/>
</dbReference>
<dbReference type="OrthoDB" id="9803707at2"/>
<dbReference type="STRING" id="1121307.CLCY_8c00620"/>
<dbReference type="EC" id="1.7.7.1" evidence="9"/>
<dbReference type="Pfam" id="PF03460">
    <property type="entry name" value="NIR_SIR_ferr"/>
    <property type="match status" value="2"/>
</dbReference>
<keyword evidence="6" id="KW-0411">Iron-sulfur</keyword>
<keyword evidence="2" id="KW-0349">Heme</keyword>
<dbReference type="Gene3D" id="3.90.480.10">
    <property type="entry name" value="Sulfite Reductase Hemoprotein,Domain 2"/>
    <property type="match status" value="1"/>
</dbReference>
<feature type="domain" description="Nitrite/Sulfite reductase ferredoxin-like" evidence="8">
    <location>
        <begin position="36"/>
        <end position="95"/>
    </location>
</feature>
<keyword evidence="1" id="KW-0004">4Fe-4S</keyword>
<dbReference type="InterPro" id="IPR006067">
    <property type="entry name" value="NO2/SO3_Rdtase_4Fe4S_dom"/>
</dbReference>
<gene>
    <name evidence="9" type="primary">nasD</name>
    <name evidence="9" type="ORF">CLCY_8c00620</name>
</gene>
<comment type="caution">
    <text evidence="9">The sequence shown here is derived from an EMBL/GenBank/DDBJ whole genome shotgun (WGS) entry which is preliminary data.</text>
</comment>
<sequence>MFTVNEFIDIFEKSLSGEDVDSFKKYSSLMGIYTERNDGRYMIRYRFNGGVIKPTELEGIANVLKELEFNKIHFTTRQDLQFHRLTAEELKKVLSLCEGVGISSRGTGGPSTRNIQISPLSGVVKDEDYDITPYVLKATNYVLNDDPIYTLPKKYKVSVSNNFKDTVNATISDLGIITKKKSGKKGFKVYGAGGLGNSPNVSILLCEFDEAENILYHILAMRKIFDEHGDREVRAKARIRHILKRLGEEEFRNLYISELEEFKKDPSLKIVLSKEDEEAIEKSYEKYYETGYDAHPLIKFGRYRNIITKQKQRGYYSLYIHPHGGDMSYDEIVKILDVIKGLDYEVSLRLTNTQGFYVRDIKSNDVEKFLNALPSTETEDIFTSVSCTGAGTCKLGILKSKNLLHEIVRVFKDEKKSIRKSLPRVYISGCPNSCGQHLKGEIGLCGRAKKAAKGLVPYFGIFVNGNLSENPSLGYEIGAIPARNIPSFFVELAGLKLDSKIKGFKEFYEENKSGVESLIEKYSQFDEENDEFYTEFGVDEKFELKVHKK</sequence>
<evidence type="ECO:0000256" key="6">
    <source>
        <dbReference type="ARBA" id="ARBA00023014"/>
    </source>
</evidence>
<dbReference type="Pfam" id="PF01077">
    <property type="entry name" value="NIR_SIR"/>
    <property type="match status" value="1"/>
</dbReference>
<dbReference type="Proteomes" id="UP000036756">
    <property type="component" value="Unassembled WGS sequence"/>
</dbReference>
<evidence type="ECO:0000256" key="4">
    <source>
        <dbReference type="ARBA" id="ARBA00023002"/>
    </source>
</evidence>
<evidence type="ECO:0000259" key="7">
    <source>
        <dbReference type="Pfam" id="PF01077"/>
    </source>
</evidence>
<keyword evidence="10" id="KW-1185">Reference proteome</keyword>
<evidence type="ECO:0000256" key="5">
    <source>
        <dbReference type="ARBA" id="ARBA00023004"/>
    </source>
</evidence>
<dbReference type="RefSeq" id="WP_048569142.1">
    <property type="nucleotide sequence ID" value="NZ_LFVU01000001.1"/>
</dbReference>
<dbReference type="PATRIC" id="fig|1121307.3.peg.2517"/>
<dbReference type="PANTHER" id="PTHR32439:SF9">
    <property type="entry name" value="BLR3264 PROTEIN"/>
    <property type="match status" value="1"/>
</dbReference>
<proteinExistence type="predicted"/>
<dbReference type="GO" id="GO:0020037">
    <property type="term" value="F:heme binding"/>
    <property type="evidence" value="ECO:0007669"/>
    <property type="project" value="InterPro"/>
</dbReference>
<dbReference type="Gene3D" id="3.30.413.10">
    <property type="entry name" value="Sulfite Reductase Hemoprotein, domain 1"/>
    <property type="match status" value="2"/>
</dbReference>
<evidence type="ECO:0000256" key="2">
    <source>
        <dbReference type="ARBA" id="ARBA00022617"/>
    </source>
</evidence>
<dbReference type="InterPro" id="IPR006066">
    <property type="entry name" value="NO2/SO3_Rdtase_FeS/sirohaem_BS"/>
</dbReference>
<dbReference type="PROSITE" id="PS00365">
    <property type="entry name" value="NIR_SIR"/>
    <property type="match status" value="1"/>
</dbReference>
<dbReference type="InterPro" id="IPR005117">
    <property type="entry name" value="NiRdtase/SiRdtase_haem-b_fer"/>
</dbReference>
<dbReference type="GO" id="GO:0051539">
    <property type="term" value="F:4 iron, 4 sulfur cluster binding"/>
    <property type="evidence" value="ECO:0007669"/>
    <property type="project" value="UniProtKB-KW"/>
</dbReference>
<dbReference type="SUPFAM" id="SSF56014">
    <property type="entry name" value="Nitrite and sulphite reductase 4Fe-4S domain-like"/>
    <property type="match status" value="2"/>
</dbReference>
<dbReference type="PRINTS" id="PR00397">
    <property type="entry name" value="SIROHAEM"/>
</dbReference>
<evidence type="ECO:0000313" key="10">
    <source>
        <dbReference type="Proteomes" id="UP000036756"/>
    </source>
</evidence>
<dbReference type="SUPFAM" id="SSF55124">
    <property type="entry name" value="Nitrite/Sulfite reductase N-terminal domain-like"/>
    <property type="match status" value="2"/>
</dbReference>
<accession>A0A0J8G6V7</accession>
<name>A0A0J8G6V7_CLOCY</name>
<dbReference type="GO" id="GO:0046872">
    <property type="term" value="F:metal ion binding"/>
    <property type="evidence" value="ECO:0007669"/>
    <property type="project" value="UniProtKB-KW"/>
</dbReference>
<keyword evidence="3" id="KW-0479">Metal-binding</keyword>
<dbReference type="AlphaFoldDB" id="A0A0J8G6V7"/>
<dbReference type="InterPro" id="IPR036136">
    <property type="entry name" value="Nit/Sulf_reduc_fer-like_dom_sf"/>
</dbReference>
<evidence type="ECO:0000256" key="1">
    <source>
        <dbReference type="ARBA" id="ARBA00022485"/>
    </source>
</evidence>
<feature type="domain" description="Nitrite/Sulfite reductase ferredoxin-like" evidence="8">
    <location>
        <begin position="309"/>
        <end position="373"/>
    </location>
</feature>
<evidence type="ECO:0000313" key="9">
    <source>
        <dbReference type="EMBL" id="KMT23326.1"/>
    </source>
</evidence>
<keyword evidence="4 9" id="KW-0560">Oxidoreductase</keyword>
<reference evidence="9 10" key="1">
    <citation type="submission" date="2015-06" db="EMBL/GenBank/DDBJ databases">
        <title>Draft genome sequence of the purine-degrading Clostridium cylindrosporum HC-1 (DSM 605).</title>
        <authorList>
            <person name="Poehlein A."/>
            <person name="Schiel-Bengelsdorf B."/>
            <person name="Bengelsdorf F."/>
            <person name="Daniel R."/>
            <person name="Duerre P."/>
        </authorList>
    </citation>
    <scope>NUCLEOTIDE SEQUENCE [LARGE SCALE GENOMIC DNA]</scope>
    <source>
        <strain evidence="9 10">DSM 605</strain>
    </source>
</reference>
<evidence type="ECO:0000259" key="8">
    <source>
        <dbReference type="Pfam" id="PF03460"/>
    </source>
</evidence>
<keyword evidence="5" id="KW-0408">Iron</keyword>
<dbReference type="PANTHER" id="PTHR32439">
    <property type="entry name" value="FERREDOXIN--NITRITE REDUCTASE, CHLOROPLASTIC"/>
    <property type="match status" value="1"/>
</dbReference>
<dbReference type="EMBL" id="LFVU01000001">
    <property type="protein sequence ID" value="KMT23326.1"/>
    <property type="molecule type" value="Genomic_DNA"/>
</dbReference>
<organism evidence="9 10">
    <name type="scientific">Clostridium cylindrosporum DSM 605</name>
    <dbReference type="NCBI Taxonomy" id="1121307"/>
    <lineage>
        <taxon>Bacteria</taxon>
        <taxon>Bacillati</taxon>
        <taxon>Bacillota</taxon>
        <taxon>Clostridia</taxon>
        <taxon>Eubacteriales</taxon>
        <taxon>Clostridiaceae</taxon>
        <taxon>Clostridium</taxon>
    </lineage>
</organism>
<dbReference type="InterPro" id="IPR051329">
    <property type="entry name" value="NIR_SIR_4Fe-4S"/>
</dbReference>
<evidence type="ECO:0000256" key="3">
    <source>
        <dbReference type="ARBA" id="ARBA00022723"/>
    </source>
</evidence>
<dbReference type="InterPro" id="IPR045854">
    <property type="entry name" value="NO2/SO3_Rdtase_4Fe4S_sf"/>
</dbReference>